<keyword evidence="3" id="KW-1185">Reference proteome</keyword>
<organism evidence="3 4">
    <name type="scientific">Haemonchus contortus</name>
    <name type="common">Barber pole worm</name>
    <dbReference type="NCBI Taxonomy" id="6289"/>
    <lineage>
        <taxon>Eukaryota</taxon>
        <taxon>Metazoa</taxon>
        <taxon>Ecdysozoa</taxon>
        <taxon>Nematoda</taxon>
        <taxon>Chromadorea</taxon>
        <taxon>Rhabditida</taxon>
        <taxon>Rhabditina</taxon>
        <taxon>Rhabditomorpha</taxon>
        <taxon>Strongyloidea</taxon>
        <taxon>Trichostrongylidae</taxon>
        <taxon>Haemonchus</taxon>
    </lineage>
</organism>
<feature type="signal peptide" evidence="2">
    <location>
        <begin position="1"/>
        <end position="21"/>
    </location>
</feature>
<keyword evidence="2" id="KW-0732">Signal</keyword>
<reference evidence="4" key="1">
    <citation type="submission" date="2020-12" db="UniProtKB">
        <authorList>
            <consortium name="WormBaseParasite"/>
        </authorList>
    </citation>
    <scope>IDENTIFICATION</scope>
    <source>
        <strain evidence="4">MHco3</strain>
    </source>
</reference>
<dbReference type="Proteomes" id="UP000025227">
    <property type="component" value="Unplaced"/>
</dbReference>
<accession>A0A7I4Y4S6</accession>
<dbReference type="OMA" id="IALNVWK"/>
<evidence type="ECO:0000256" key="2">
    <source>
        <dbReference type="SAM" id="SignalP"/>
    </source>
</evidence>
<dbReference type="WBParaSite" id="HCON_00051990-00001">
    <property type="protein sequence ID" value="HCON_00051990-00001"/>
    <property type="gene ID" value="HCON_00051990"/>
</dbReference>
<evidence type="ECO:0000256" key="1">
    <source>
        <dbReference type="SAM" id="MobiDB-lite"/>
    </source>
</evidence>
<feature type="compositionally biased region" description="Low complexity" evidence="1">
    <location>
        <begin position="138"/>
        <end position="147"/>
    </location>
</feature>
<feature type="chain" id="PRO_5029787522" evidence="2">
    <location>
        <begin position="22"/>
        <end position="158"/>
    </location>
</feature>
<evidence type="ECO:0000313" key="4">
    <source>
        <dbReference type="WBParaSite" id="HCON_00051990-00001"/>
    </source>
</evidence>
<proteinExistence type="predicted"/>
<name>A0A7I4Y4S6_HAECO</name>
<feature type="compositionally biased region" description="Polar residues" evidence="1">
    <location>
        <begin position="148"/>
        <end position="158"/>
    </location>
</feature>
<sequence length="158" mass="18095">MNRRRRYVLLCFLIHGMKMQAGDTTVRDSSDELAMELQLREEKTYQATDESKKEITIALNVWKQSLETESRRLKEVLPAVQKRYEALVKQRDELVENVNKLRRALDLPPYATGELLNLDDVKTATSFSMDSVEDLSSVSTCSSLPTSQVNNNQSEKPQ</sequence>
<dbReference type="OrthoDB" id="5834588at2759"/>
<feature type="region of interest" description="Disordered" evidence="1">
    <location>
        <begin position="138"/>
        <end position="158"/>
    </location>
</feature>
<protein>
    <submittedName>
        <fullName evidence="4">Growth arrest-specific protein 8</fullName>
    </submittedName>
</protein>
<evidence type="ECO:0000313" key="3">
    <source>
        <dbReference type="Proteomes" id="UP000025227"/>
    </source>
</evidence>
<dbReference type="AlphaFoldDB" id="A0A7I4Y4S6"/>